<dbReference type="PANTHER" id="PTHR26379:SF474">
    <property type="entry name" value="OS08G0228200 PROTEIN"/>
    <property type="match status" value="1"/>
</dbReference>
<dbReference type="Proteomes" id="UP000324897">
    <property type="component" value="Unassembled WGS sequence"/>
</dbReference>
<dbReference type="AlphaFoldDB" id="A0A5J9SY92"/>
<evidence type="ECO:0000259" key="4">
    <source>
        <dbReference type="PROSITE" id="PS50097"/>
    </source>
</evidence>
<dbReference type="OrthoDB" id="194443at2759"/>
<comment type="caution">
    <text evidence="6">The sequence shown here is derived from an EMBL/GenBank/DDBJ whole genome shotgun (WGS) entry which is preliminary data.</text>
</comment>
<dbReference type="Gene3D" id="3.30.710.10">
    <property type="entry name" value="Potassium Channel Kv1.1, Chain A"/>
    <property type="match status" value="2"/>
</dbReference>
<dbReference type="EMBL" id="RWGY01000110">
    <property type="protein sequence ID" value="TVU04039.1"/>
    <property type="molecule type" value="Genomic_DNA"/>
</dbReference>
<dbReference type="InterPro" id="IPR000210">
    <property type="entry name" value="BTB/POZ_dom"/>
</dbReference>
<feature type="domain" description="MATH" evidence="5">
    <location>
        <begin position="21"/>
        <end position="151"/>
    </location>
</feature>
<dbReference type="GO" id="GO:0016567">
    <property type="term" value="P:protein ubiquitination"/>
    <property type="evidence" value="ECO:0007669"/>
    <property type="project" value="InterPro"/>
</dbReference>
<dbReference type="Pfam" id="PF24570">
    <property type="entry name" value="BACK_BPM_SPOP"/>
    <property type="match status" value="2"/>
</dbReference>
<feature type="non-terminal residue" evidence="6">
    <location>
        <position position="1"/>
    </location>
</feature>
<dbReference type="PANTHER" id="PTHR26379">
    <property type="entry name" value="BTB/POZ AND MATH DOMAIN-CONTAINING PROTEIN 1"/>
    <property type="match status" value="1"/>
</dbReference>
<dbReference type="Pfam" id="PF22486">
    <property type="entry name" value="MATH_2"/>
    <property type="match status" value="1"/>
</dbReference>
<dbReference type="InterPro" id="IPR002083">
    <property type="entry name" value="MATH/TRAF_dom"/>
</dbReference>
<reference evidence="6 7" key="1">
    <citation type="journal article" date="2019" name="Sci. Rep.">
        <title>A high-quality genome of Eragrostis curvula grass provides insights into Poaceae evolution and supports new strategies to enhance forage quality.</title>
        <authorList>
            <person name="Carballo J."/>
            <person name="Santos B.A.C.M."/>
            <person name="Zappacosta D."/>
            <person name="Garbus I."/>
            <person name="Selva J.P."/>
            <person name="Gallo C.A."/>
            <person name="Diaz A."/>
            <person name="Albertini E."/>
            <person name="Caccamo M."/>
            <person name="Echenique V."/>
        </authorList>
    </citation>
    <scope>NUCLEOTIDE SEQUENCE [LARGE SCALE GENOMIC DNA]</scope>
    <source>
        <strain evidence="7">cv. Victoria</strain>
        <tissue evidence="6">Leaf</tissue>
    </source>
</reference>
<dbReference type="PROSITE" id="PS50144">
    <property type="entry name" value="MATH"/>
    <property type="match status" value="1"/>
</dbReference>
<dbReference type="InterPro" id="IPR011333">
    <property type="entry name" value="SKP1/BTB/POZ_sf"/>
</dbReference>
<gene>
    <name evidence="6" type="ORF">EJB05_50404</name>
</gene>
<dbReference type="SMART" id="SM00225">
    <property type="entry name" value="BTB"/>
    <property type="match status" value="2"/>
</dbReference>
<name>A0A5J9SY92_9POAL</name>
<feature type="non-terminal residue" evidence="6">
    <location>
        <position position="783"/>
    </location>
</feature>
<evidence type="ECO:0000313" key="7">
    <source>
        <dbReference type="Proteomes" id="UP000324897"/>
    </source>
</evidence>
<feature type="domain" description="BTB" evidence="4">
    <location>
        <begin position="610"/>
        <end position="679"/>
    </location>
</feature>
<evidence type="ECO:0008006" key="8">
    <source>
        <dbReference type="Google" id="ProtNLM"/>
    </source>
</evidence>
<evidence type="ECO:0000259" key="5">
    <source>
        <dbReference type="PROSITE" id="PS50144"/>
    </source>
</evidence>
<evidence type="ECO:0000313" key="6">
    <source>
        <dbReference type="EMBL" id="TVU04039.1"/>
    </source>
</evidence>
<evidence type="ECO:0000256" key="2">
    <source>
        <dbReference type="ARBA" id="ARBA00010846"/>
    </source>
</evidence>
<dbReference type="InterPro" id="IPR045005">
    <property type="entry name" value="BPM1-6"/>
</dbReference>
<dbReference type="Gene3D" id="1.25.40.420">
    <property type="match status" value="2"/>
</dbReference>
<accession>A0A5J9SY92</accession>
<dbReference type="CDD" id="cd18280">
    <property type="entry name" value="BTB_POZ_BPM_plant"/>
    <property type="match status" value="1"/>
</dbReference>
<organism evidence="6 7">
    <name type="scientific">Eragrostis curvula</name>
    <name type="common">weeping love grass</name>
    <dbReference type="NCBI Taxonomy" id="38414"/>
    <lineage>
        <taxon>Eukaryota</taxon>
        <taxon>Viridiplantae</taxon>
        <taxon>Streptophyta</taxon>
        <taxon>Embryophyta</taxon>
        <taxon>Tracheophyta</taxon>
        <taxon>Spermatophyta</taxon>
        <taxon>Magnoliopsida</taxon>
        <taxon>Liliopsida</taxon>
        <taxon>Poales</taxon>
        <taxon>Poaceae</taxon>
        <taxon>PACMAD clade</taxon>
        <taxon>Chloridoideae</taxon>
        <taxon>Eragrostideae</taxon>
        <taxon>Eragrostidinae</taxon>
        <taxon>Eragrostis</taxon>
    </lineage>
</organism>
<keyword evidence="7" id="KW-1185">Reference proteome</keyword>
<evidence type="ECO:0000256" key="1">
    <source>
        <dbReference type="ARBA" id="ARBA00004906"/>
    </source>
</evidence>
<dbReference type="SUPFAM" id="SSF49599">
    <property type="entry name" value="TRAF domain-like"/>
    <property type="match status" value="2"/>
</dbReference>
<protein>
    <recommendedName>
        <fullName evidence="8">BTB domain-containing protein</fullName>
    </recommendedName>
</protein>
<proteinExistence type="inferred from homology"/>
<dbReference type="PROSITE" id="PS50097">
    <property type="entry name" value="BTB"/>
    <property type="match status" value="2"/>
</dbReference>
<evidence type="ECO:0000256" key="3">
    <source>
        <dbReference type="SAM" id="MobiDB-lite"/>
    </source>
</evidence>
<dbReference type="InterPro" id="IPR056423">
    <property type="entry name" value="BACK_BPM_SPOP"/>
</dbReference>
<dbReference type="InterPro" id="IPR008974">
    <property type="entry name" value="TRAF-like"/>
</dbReference>
<sequence>MEEPRRPERKTVSRSALETDQCTHVFQIDGYALHKDLVPAGKYIESAPFAVGGLDWCVLFYPNGDGDDYSEDGGDCVCVYLQLMCETLEAHRVQFDFRLVHPVTGLSSSEFGGDREFSSEDASWGTRNLMWISTLESEYVRNDRLVIECDVTVVIGTAVSKSETIFDIHVPPSDVLDRLGNMLEWEEGADVTFKVKEDVFHAHKFVLAMRSPVFKAELYGPMGVKNTNTITIEDMQPSVFKAFLHFIYKDSLPAMDDLDEVEKKEMVKHLLVAADWYAMERMKVICESFLAKKLDAESVATTLALADQHHCRQLRDACIGFINTSNRVDDIVSSQGYEQLKKTSPSVIVEIWEKSTKSRKIYTGSWLPCNDKPIFSPSPSSRRSLLFAASSAAAASSPLLRRLEALVSPVGSSPLPGLVQRQSRRHSTPCPPPLHPTAATRRRPSLLAKSSNGVVGGSDSDDGVVVRAGEGAGEAHLRANSRASAYCPDGDDGYEDYASVFLYLLTESASQVRVLFNFKLLNPATRVWSSVCSETSELYNECPTTGTADFIKRSELEASYVQDDRFVLEYDLTVFLGTPVSRSKGVSEIQVPPSDVLDSLGKLQEFTEGADVTIKVQGEVFHAHKIVLAMRSPVFKAELYGPMSDKSLKDITLHIEDMQPAVFRALLHFIYNDVLPAVDDLDGYESEEMVKHLLEAADRYAMERMKVICESILSKKVDVESVAATLALADQHHCSQLKDACIEFINSSNRLDDVVDSQGYAYLKRVCPAVIVEIWERSVKSRK</sequence>
<dbReference type="CDD" id="cd00121">
    <property type="entry name" value="MATH"/>
    <property type="match status" value="2"/>
</dbReference>
<feature type="region of interest" description="Disordered" evidence="3">
    <location>
        <begin position="414"/>
        <end position="465"/>
    </location>
</feature>
<comment type="similarity">
    <text evidence="2">Belongs to the Tdpoz family.</text>
</comment>
<dbReference type="Pfam" id="PF00651">
    <property type="entry name" value="BTB"/>
    <property type="match status" value="2"/>
</dbReference>
<dbReference type="Gramene" id="TVU04039">
    <property type="protein sequence ID" value="TVU04039"/>
    <property type="gene ID" value="EJB05_50404"/>
</dbReference>
<feature type="domain" description="BTB" evidence="4">
    <location>
        <begin position="189"/>
        <end position="256"/>
    </location>
</feature>
<dbReference type="SUPFAM" id="SSF54695">
    <property type="entry name" value="POZ domain"/>
    <property type="match status" value="2"/>
</dbReference>
<comment type="pathway">
    <text evidence="1">Protein modification; protein ubiquitination.</text>
</comment>
<dbReference type="Gene3D" id="2.60.210.10">
    <property type="entry name" value="Apoptosis, Tumor Necrosis Factor Receptor Associated Protein 2, Chain A"/>
    <property type="match status" value="2"/>
</dbReference>